<feature type="region of interest" description="Disordered" evidence="21">
    <location>
        <begin position="140"/>
        <end position="159"/>
    </location>
</feature>
<evidence type="ECO:0000256" key="4">
    <source>
        <dbReference type="ARBA" id="ARBA00022454"/>
    </source>
</evidence>
<dbReference type="GO" id="GO:0045944">
    <property type="term" value="P:positive regulation of transcription by RNA polymerase II"/>
    <property type="evidence" value="ECO:0007669"/>
    <property type="project" value="UniProtKB-ARBA"/>
</dbReference>
<dbReference type="Pfam" id="PF16179">
    <property type="entry name" value="RHD_dimer"/>
    <property type="match status" value="1"/>
</dbReference>
<feature type="region of interest" description="Disordered" evidence="21">
    <location>
        <begin position="1329"/>
        <end position="1379"/>
    </location>
</feature>
<dbReference type="InterPro" id="IPR002909">
    <property type="entry name" value="IPT_dom"/>
</dbReference>
<feature type="compositionally biased region" description="Low complexity" evidence="21">
    <location>
        <begin position="1259"/>
        <end position="1279"/>
    </location>
</feature>
<evidence type="ECO:0000256" key="7">
    <source>
        <dbReference type="ARBA" id="ARBA00022553"/>
    </source>
</evidence>
<feature type="compositionally biased region" description="Polar residues" evidence="21">
    <location>
        <begin position="979"/>
        <end position="1004"/>
    </location>
</feature>
<keyword evidence="13" id="KW-0238">DNA-binding</keyword>
<dbReference type="InterPro" id="IPR011539">
    <property type="entry name" value="RHD_DNA_bind_dom"/>
</dbReference>
<dbReference type="GO" id="GO:0005737">
    <property type="term" value="C:cytoplasm"/>
    <property type="evidence" value="ECO:0007669"/>
    <property type="project" value="UniProtKB-SubCell"/>
</dbReference>
<dbReference type="GeneID" id="103196552"/>
<dbReference type="CDD" id="cd01178">
    <property type="entry name" value="IPT_NFAT"/>
    <property type="match status" value="1"/>
</dbReference>
<evidence type="ECO:0000256" key="10">
    <source>
        <dbReference type="ARBA" id="ARBA00022843"/>
    </source>
</evidence>
<evidence type="ECO:0000313" key="24">
    <source>
        <dbReference type="RefSeq" id="XP_007938500.1"/>
    </source>
</evidence>
<keyword evidence="4" id="KW-0158">Chromosome</keyword>
<dbReference type="InterPro" id="IPR014756">
    <property type="entry name" value="Ig_E-set"/>
</dbReference>
<feature type="region of interest" description="Disordered" evidence="21">
    <location>
        <begin position="1292"/>
        <end position="1313"/>
    </location>
</feature>
<feature type="domain" description="RHD" evidence="22">
    <location>
        <begin position="282"/>
        <end position="461"/>
    </location>
</feature>
<feature type="compositionally biased region" description="Low complexity" evidence="21">
    <location>
        <begin position="664"/>
        <end position="675"/>
    </location>
</feature>
<dbReference type="InterPro" id="IPR013783">
    <property type="entry name" value="Ig-like_fold"/>
</dbReference>
<dbReference type="SUPFAM" id="SSF49417">
    <property type="entry name" value="p53-like transcription factors"/>
    <property type="match status" value="1"/>
</dbReference>
<evidence type="ECO:0000256" key="17">
    <source>
        <dbReference type="ARBA" id="ARBA00055141"/>
    </source>
</evidence>
<dbReference type="InterPro" id="IPR008366">
    <property type="entry name" value="NFAT"/>
</dbReference>
<evidence type="ECO:0000256" key="6">
    <source>
        <dbReference type="ARBA" id="ARBA00022499"/>
    </source>
</evidence>
<dbReference type="SUPFAM" id="SSF81296">
    <property type="entry name" value="E set domains"/>
    <property type="match status" value="1"/>
</dbReference>
<dbReference type="GO" id="GO:0005694">
    <property type="term" value="C:chromosome"/>
    <property type="evidence" value="ECO:0007669"/>
    <property type="project" value="UniProtKB-SubCell"/>
</dbReference>
<comment type="function">
    <text evidence="17">Transcription factor involved, among others, in the transcriptional regulation of osmoprotective and inflammatory genes. Binds the DNA consensus sequence 5'-[ACT][AG]TGGAAA[CAT]A[TA][ATC][CA][ATG][GT][GAC][CG][CT]-3'. Mediates the transcriptional response to hypertonicity. Positively regulates the transcription of LCN2 and S100A4 genes; optimal transactivation of these genes requires the presence of DDX5/DDX17. Also involved in the DNA damage response by preventing formation of R-loops; R-loops are composed of a DNA:RNA hybrid and the associated non-template single-stranded DNA.</text>
</comment>
<dbReference type="PRINTS" id="PR01789">
    <property type="entry name" value="NUCFACTORATC"/>
</dbReference>
<keyword evidence="10" id="KW-0832">Ubl conjugation</keyword>
<gene>
    <name evidence="24" type="primary">NFAT5</name>
</gene>
<keyword evidence="23" id="KW-1185">Reference proteome</keyword>
<feature type="compositionally biased region" description="Polar residues" evidence="21">
    <location>
        <begin position="1345"/>
        <end position="1379"/>
    </location>
</feature>
<dbReference type="InterPro" id="IPR008967">
    <property type="entry name" value="p53-like_TF_DNA-bd_sf"/>
</dbReference>
<dbReference type="GO" id="GO:0006351">
    <property type="term" value="P:DNA-templated transcription"/>
    <property type="evidence" value="ECO:0007669"/>
    <property type="project" value="UniProtKB-ARBA"/>
</dbReference>
<feature type="compositionally biased region" description="Polar residues" evidence="21">
    <location>
        <begin position="140"/>
        <end position="152"/>
    </location>
</feature>
<dbReference type="InterPro" id="IPR037059">
    <property type="entry name" value="RHD_DNA_bind_dom_sf"/>
</dbReference>
<keyword evidence="7" id="KW-0597">Phosphoprotein</keyword>
<dbReference type="GO" id="GO:0005634">
    <property type="term" value="C:nucleus"/>
    <property type="evidence" value="ECO:0007669"/>
    <property type="project" value="UniProtKB-SubCell"/>
</dbReference>
<evidence type="ECO:0000256" key="11">
    <source>
        <dbReference type="ARBA" id="ARBA00022990"/>
    </source>
</evidence>
<keyword evidence="6" id="KW-1017">Isopeptide bond</keyword>
<feature type="region of interest" description="Disordered" evidence="21">
    <location>
        <begin position="56"/>
        <end position="107"/>
    </location>
</feature>
<evidence type="ECO:0000256" key="15">
    <source>
        <dbReference type="ARBA" id="ARBA00023163"/>
    </source>
</evidence>
<evidence type="ECO:0000313" key="23">
    <source>
        <dbReference type="Proteomes" id="UP000694850"/>
    </source>
</evidence>
<dbReference type="GO" id="GO:0033173">
    <property type="term" value="P:calcineurin-NFAT signaling cascade"/>
    <property type="evidence" value="ECO:0007669"/>
    <property type="project" value="TreeGrafter"/>
</dbReference>
<organism evidence="23 24">
    <name type="scientific">Orycteropus afer afer</name>
    <dbReference type="NCBI Taxonomy" id="1230840"/>
    <lineage>
        <taxon>Eukaryota</taxon>
        <taxon>Metazoa</taxon>
        <taxon>Chordata</taxon>
        <taxon>Craniata</taxon>
        <taxon>Vertebrata</taxon>
        <taxon>Euteleostomi</taxon>
        <taxon>Mammalia</taxon>
        <taxon>Eutheria</taxon>
        <taxon>Afrotheria</taxon>
        <taxon>Tubulidentata</taxon>
        <taxon>Orycteropodidae</taxon>
        <taxon>Orycteropus</taxon>
    </lineage>
</organism>
<dbReference type="Pfam" id="PF00554">
    <property type="entry name" value="RHD_DNA_bind"/>
    <property type="match status" value="1"/>
</dbReference>
<evidence type="ECO:0000256" key="20">
    <source>
        <dbReference type="ARBA" id="ARBA00080722"/>
    </source>
</evidence>
<evidence type="ECO:0000256" key="21">
    <source>
        <dbReference type="SAM" id="MobiDB-lite"/>
    </source>
</evidence>
<protein>
    <recommendedName>
        <fullName evidence="19">Nuclear factor of activated T-cells 5</fullName>
    </recommendedName>
    <alternativeName>
        <fullName evidence="20">T-cell transcription factor NFAT5</fullName>
    </alternativeName>
</protein>
<feature type="compositionally biased region" description="Polar residues" evidence="21">
    <location>
        <begin position="1241"/>
        <end position="1258"/>
    </location>
</feature>
<evidence type="ECO:0000256" key="16">
    <source>
        <dbReference type="ARBA" id="ARBA00023242"/>
    </source>
</evidence>
<evidence type="ECO:0000256" key="3">
    <source>
        <dbReference type="ARBA" id="ARBA00004496"/>
    </source>
</evidence>
<dbReference type="Proteomes" id="UP000694850">
    <property type="component" value="Unplaced"/>
</dbReference>
<feature type="compositionally biased region" description="Polar residues" evidence="21">
    <location>
        <begin position="1212"/>
        <end position="1232"/>
    </location>
</feature>
<feature type="compositionally biased region" description="Basic residues" evidence="21">
    <location>
        <begin position="218"/>
        <end position="230"/>
    </location>
</feature>
<dbReference type="GO" id="GO:0000981">
    <property type="term" value="F:DNA-binding transcription factor activity, RNA polymerase II-specific"/>
    <property type="evidence" value="ECO:0007669"/>
    <property type="project" value="TreeGrafter"/>
</dbReference>
<evidence type="ECO:0000256" key="19">
    <source>
        <dbReference type="ARBA" id="ARBA00072227"/>
    </source>
</evidence>
<feature type="region of interest" description="Disordered" evidence="21">
    <location>
        <begin position="1212"/>
        <end position="1279"/>
    </location>
</feature>
<comment type="subcellular location">
    <subcellularLocation>
        <location evidence="2">Chromosome</location>
    </subcellularLocation>
    <subcellularLocation>
        <location evidence="3">Cytoplasm</location>
    </subcellularLocation>
    <subcellularLocation>
        <location evidence="1">Nucleus</location>
    </subcellularLocation>
</comment>
<keyword evidence="5" id="KW-0963">Cytoplasm</keyword>
<dbReference type="PROSITE" id="PS50254">
    <property type="entry name" value="REL_2"/>
    <property type="match status" value="1"/>
</dbReference>
<evidence type="ECO:0000256" key="13">
    <source>
        <dbReference type="ARBA" id="ARBA00023125"/>
    </source>
</evidence>
<dbReference type="GO" id="GO:0006974">
    <property type="term" value="P:DNA damage response"/>
    <property type="evidence" value="ECO:0007669"/>
    <property type="project" value="UniProtKB-KW"/>
</dbReference>
<feature type="compositionally biased region" description="Polar residues" evidence="21">
    <location>
        <begin position="259"/>
        <end position="273"/>
    </location>
</feature>
<dbReference type="RefSeq" id="XP_007938500.1">
    <property type="nucleotide sequence ID" value="XM_007940309.1"/>
</dbReference>
<keyword evidence="11" id="KW-0007">Acetylation</keyword>
<feature type="compositionally biased region" description="Low complexity" evidence="21">
    <location>
        <begin position="81"/>
        <end position="107"/>
    </location>
</feature>
<evidence type="ECO:0000256" key="1">
    <source>
        <dbReference type="ARBA" id="ARBA00004123"/>
    </source>
</evidence>
<dbReference type="InterPro" id="IPR015646">
    <property type="entry name" value="NFAT5_RHD_DNA-bd"/>
</dbReference>
<accession>A0A8B6ZS02</accession>
<keyword evidence="8" id="KW-0227">DNA damage</keyword>
<dbReference type="PANTHER" id="PTHR12533">
    <property type="entry name" value="NFAT"/>
    <property type="match status" value="1"/>
</dbReference>
<dbReference type="InterPro" id="IPR032397">
    <property type="entry name" value="RHD_dimer"/>
</dbReference>
<evidence type="ECO:0000256" key="18">
    <source>
        <dbReference type="ARBA" id="ARBA00065799"/>
    </source>
</evidence>
<dbReference type="OrthoDB" id="5346094at2759"/>
<dbReference type="FunFam" id="2.60.40.10:FF:000174">
    <property type="entry name" value="Nuclear factor of activated T-cells 5, tonicity-responsive"/>
    <property type="match status" value="1"/>
</dbReference>
<feature type="compositionally biased region" description="Polar residues" evidence="21">
    <location>
        <begin position="1304"/>
        <end position="1313"/>
    </location>
</feature>
<comment type="subunit">
    <text evidence="18">Homodimer when bound to DNA, completely encircles its DNA target. Interacts with CIDEC; this interaction is direct and retains NFAT5 in the cytoplasm. Does not bind with Fos and Jun transcription factors. Interacts with DDX5 and DDX17; this interaction leads to DDX5/DDX17 recruitment to LNC2 and S100A4 promoters and NFAT5-mediated DDX5/DDX17-enhanced transactivation.</text>
</comment>
<feature type="region of interest" description="Disordered" evidence="21">
    <location>
        <begin position="193"/>
        <end position="238"/>
    </location>
</feature>
<dbReference type="Gene3D" id="2.60.40.10">
    <property type="entry name" value="Immunoglobulins"/>
    <property type="match status" value="1"/>
</dbReference>
<dbReference type="GO" id="GO:1902531">
    <property type="term" value="P:regulation of intracellular signal transduction"/>
    <property type="evidence" value="ECO:0007669"/>
    <property type="project" value="UniProtKB-ARBA"/>
</dbReference>
<evidence type="ECO:0000256" key="12">
    <source>
        <dbReference type="ARBA" id="ARBA00023015"/>
    </source>
</evidence>
<feature type="compositionally biased region" description="Low complexity" evidence="21">
    <location>
        <begin position="1330"/>
        <end position="1344"/>
    </location>
</feature>
<dbReference type="CTD" id="10725"/>
<dbReference type="FunFam" id="2.60.40.340:FF:000002">
    <property type="entry name" value="Nuclear factor of activated T-cells 5, tonicity-responsive"/>
    <property type="match status" value="1"/>
</dbReference>
<evidence type="ECO:0000256" key="14">
    <source>
        <dbReference type="ARBA" id="ARBA00023159"/>
    </source>
</evidence>
<feature type="region of interest" description="Disordered" evidence="21">
    <location>
        <begin position="657"/>
        <end position="689"/>
    </location>
</feature>
<name>A0A8B6ZS02_ORYAF</name>
<reference evidence="24" key="1">
    <citation type="submission" date="2025-08" db="UniProtKB">
        <authorList>
            <consortium name="RefSeq"/>
        </authorList>
    </citation>
    <scope>IDENTIFICATION</scope>
</reference>
<feature type="compositionally biased region" description="Low complexity" evidence="21">
    <location>
        <begin position="197"/>
        <end position="210"/>
    </location>
</feature>
<keyword evidence="9" id="KW-0013">ADP-ribosylation</keyword>
<keyword evidence="15" id="KW-0804">Transcription</keyword>
<feature type="region of interest" description="Disordered" evidence="21">
    <location>
        <begin position="972"/>
        <end position="1013"/>
    </location>
</feature>
<dbReference type="GO" id="GO:0000978">
    <property type="term" value="F:RNA polymerase II cis-regulatory region sequence-specific DNA binding"/>
    <property type="evidence" value="ECO:0007669"/>
    <property type="project" value="InterPro"/>
</dbReference>
<evidence type="ECO:0000256" key="9">
    <source>
        <dbReference type="ARBA" id="ARBA00022765"/>
    </source>
</evidence>
<keyword evidence="12" id="KW-0805">Transcription regulation</keyword>
<evidence type="ECO:0000256" key="8">
    <source>
        <dbReference type="ARBA" id="ARBA00022763"/>
    </source>
</evidence>
<evidence type="ECO:0000259" key="22">
    <source>
        <dbReference type="PROSITE" id="PS50254"/>
    </source>
</evidence>
<evidence type="ECO:0000256" key="2">
    <source>
        <dbReference type="ARBA" id="ARBA00004286"/>
    </source>
</evidence>
<dbReference type="PANTHER" id="PTHR12533:SF10">
    <property type="entry name" value="NUCLEAR FACTOR OF ACTIVATED T-CELLS 5"/>
    <property type="match status" value="1"/>
</dbReference>
<dbReference type="GO" id="GO:0005667">
    <property type="term" value="C:transcription regulator complex"/>
    <property type="evidence" value="ECO:0007669"/>
    <property type="project" value="TreeGrafter"/>
</dbReference>
<dbReference type="SMART" id="SM00429">
    <property type="entry name" value="IPT"/>
    <property type="match status" value="1"/>
</dbReference>
<keyword evidence="16" id="KW-0539">Nucleus</keyword>
<evidence type="ECO:0000256" key="5">
    <source>
        <dbReference type="ARBA" id="ARBA00022490"/>
    </source>
</evidence>
<dbReference type="CDD" id="cd07882">
    <property type="entry name" value="RHD-n_TonEBP"/>
    <property type="match status" value="1"/>
</dbReference>
<dbReference type="Gene3D" id="2.60.40.340">
    <property type="entry name" value="Rel homology domain (RHD), DNA-binding domain"/>
    <property type="match status" value="1"/>
</dbReference>
<proteinExistence type="predicted"/>
<sequence length="1544" mass="166933">MPSDFISLLSADLDLESPKSLYSRDSLKLHPSQNFHRAGLLEESVYDLLPKELQLPPPRETSVASMSQTSGGEAGSPPPAVVAADASSAPSSSSMGGACSSFTTSSSPTIYSTSVTDSKAMQVESCSSAVGVSNRGVSEKQLTSNTVQQHPSTPKRHTVLYISPPPEDLLDNSRMSCQDEGCGLESEQSCSMWMEDSPSNFSNMSTSSYNDNTEVPRKSRKRNPKQRPGVKRRDCEESNMDIFDADSAKAPHYVLSQLTTDSKGNSKAGNGTLENPKGAGVKKSPMLCGQYPVKSEGKELKIVVQPETQHRARYLTEGSRGSVKDRTQQGFPTVKLEGHNEPVVLQVFVGNDSGRVKPHGFYQACRVTGRNTTPCKEVDIEGTTVIEVGLDPANNMTLAVDCVGILKLRNADVEARIGIAGSKKKSTRARLVFRVNITRKDGSTLTLQTPSSPILCTQPAGVPEILKKSLHSCSVKGEEEVFLIGKNFLKGTKVIFQENVSDENSWKSEAEIDMELFHQNHLIVKVPPYHDQHITLPVSVGIYVVTNAGRSHDVQPFTYTPDPATAGALNINVKKEISSPARPCSFEEAMKAMKTTGCNLDKVNILPNALIPPLISSSMIKSEDVTPMEVTAEKRSSPIFKTTKTVGSTPQTLENISNIAGNGSFSSPSSSSHLSSENEKQQQIQPKAYNPETLTTIQTQDISQPGTFPAVSTSSQLPNSDALLQATQFQTRESQSREVLQSDGTVVNLSQLTEASQQQQQSPLQEQAQTLQQQMSSNIFPSPNSVSQLQSTIQQLQAGSFTGNTASGSTGNVDLVQQVLEAQQQLSSVLFSAPDGNENVQEQLSADIFQQVSQIQNSVSPGMFSSTESAVHTRPDNLIPGRAENVHPQTENALSNQQQQQQQQVMESSAAMVMEMQQSICQAAAQIQSELFPSTASANGNLQQSPVYQQTSHMLSALSTSEDMQMQCELFSSPPAVSGNETSATTTQQVATPGTSMFQTSSSGDGEEPGAQAKQIQNSVFQTMVQMQHSGDSQPQVNLFSSTKTMISVQNSGNQQQGNGLFQQGNEMMSLQSGNFLQPSSHSQAQLFHPQNPIADAQNLSQEAQGSIFHSPSPIVRSQTSTTSSEQMQPPIFHSQSTIAVLQGSSQDQQSTNIFLSQTPMNNLQTNTVAQEEQISFFAAQNSISPLQSTSNTEQQTAFPQQAPISHIQTPMLSQEQAQPSQQSLFQPQVSLGSLPPNPMPQSQQGTIFQSQHSLVALQSSSPSQEQQQQQQQQQQQPQTILYSNQNTMATMASQKQPPPNMIFNPNQNPLTNQEQQNQSIFHQQSNMAPMNQEQQPMQFQNQPTVSSLQNPGSTQSESPQSSLFHPSPQIQLVQGSPNSQEQQVTLFLSPASMSALQTSINQQDMQQSPLYSPQNNMPGIQGATSSPQPQATLYHNAAGGTMNQLQNSPGSSQQTSGMFLFGIQNNCSQLLTSGPAALPDQLMAISQPGQPQNEGQPPVTTLLSQQMAENSPLASSINTSQDIEKIDLLVSLQNQGNNLTGSF</sequence>
<keyword evidence="14" id="KW-0010">Activator</keyword>
<feature type="region of interest" description="Disordered" evidence="21">
    <location>
        <begin position="889"/>
        <end position="908"/>
    </location>
</feature>
<feature type="region of interest" description="Disordered" evidence="21">
    <location>
        <begin position="259"/>
        <end position="282"/>
    </location>
</feature>